<dbReference type="InterPro" id="IPR036197">
    <property type="entry name" value="NarG-like_sf"/>
</dbReference>
<dbReference type="RefSeq" id="WP_035506738.1">
    <property type="nucleotide sequence ID" value="NZ_CCDH010000001.1"/>
</dbReference>
<protein>
    <submittedName>
        <fullName evidence="8">Succinate dehydrogenase/fumarate reductase iron-sulfur subunit</fullName>
    </submittedName>
</protein>
<feature type="domain" description="4Fe-4S ferredoxin-type" evidence="7">
    <location>
        <begin position="367"/>
        <end position="398"/>
    </location>
</feature>
<evidence type="ECO:0000256" key="6">
    <source>
        <dbReference type="SAM" id="Phobius"/>
    </source>
</evidence>
<dbReference type="Pfam" id="PF13183">
    <property type="entry name" value="Fer4_8"/>
    <property type="match status" value="1"/>
</dbReference>
<dbReference type="Proteomes" id="UP000028868">
    <property type="component" value="Unassembled WGS sequence"/>
</dbReference>
<dbReference type="InterPro" id="IPR017900">
    <property type="entry name" value="4Fe4S_Fe_S_CS"/>
</dbReference>
<evidence type="ECO:0000256" key="1">
    <source>
        <dbReference type="ARBA" id="ARBA00022485"/>
    </source>
</evidence>
<sequence>MNPLLVANWILFLGVLVYGLYLFVRVVQTRIAYIKMGKKFEYDRQLKRRLKKIWIYVFGQKKLLKDKKSGIIHVMMFYGFILVQFGAIDFIWKGLAPDSHLPLGPFYPGFTFFQEIVTLTILVAVIWAFYRRYIEKLVRLKRGFKAGLVLIFIGTLMVTVLVGNGMGIIWHGHEGSWTEPVASGIASAFGWMPPVAATTVFFIMWWIHLLILLTFLVYVPQSKHAHLLAAPVNVFLSREEPPGKLKPIDFEIDEDADEDDVSFGVGKIEDFNQLQMIDFYACVECGRCTNVCPASGSGKMLSPMDLIIKLRDHLTEKGAAVTGQSPWVPSYAFSSTEGNTLAQMSRSKGTDEAAATLDAVNNKSLIGDVITEEELWACTTCRNCEDACPVMNEHVDKIIDLRRYLVLTEGKMDTDGQRAMMNIERQGNPWGLSKKEREDWRQLDEDVQIPTVKELKKSGEEFDYLFWVSSMGSYDNRSQKIAMAFAKLMNAAGVKFAILGNKEQNSGDTARRMGNEFLFQELAEKNMKEFQKHNVKKIITIDPHAYNIFKNEYPDFGLEAEVYHHTEMLAEWLKEGRLKPEGIVNEKITYHDSCYLGRYNEVYQPPREVLEMIPGVEVVEMKRNRSNGMCCGAGGGMMWMEEKSGNRVNVARTEQALEVEPTMISSGCPFCLTMLSDGTKAKEVEEDVSTMDIAEILAKSMFENAEEKTA</sequence>
<evidence type="ECO:0000313" key="8">
    <source>
        <dbReference type="EMBL" id="CDQ23132.1"/>
    </source>
</evidence>
<keyword evidence="9" id="KW-1185">Reference proteome</keyword>
<accession>A0A024P570</accession>
<dbReference type="Gene3D" id="1.10.1060.10">
    <property type="entry name" value="Alpha-helical ferredoxin"/>
    <property type="match status" value="1"/>
</dbReference>
<comment type="caution">
    <text evidence="8">The sequence shown here is derived from an EMBL/GenBank/DDBJ whole genome shotgun (WGS) entry which is preliminary data.</text>
</comment>
<dbReference type="EMBL" id="CCDI010000001">
    <property type="protein sequence ID" value="CDQ23132.1"/>
    <property type="molecule type" value="Genomic_DNA"/>
</dbReference>
<evidence type="ECO:0000313" key="9">
    <source>
        <dbReference type="Proteomes" id="UP000028868"/>
    </source>
</evidence>
<evidence type="ECO:0000256" key="5">
    <source>
        <dbReference type="ARBA" id="ARBA00023014"/>
    </source>
</evidence>
<feature type="transmembrane region" description="Helical" evidence="6">
    <location>
        <begin position="6"/>
        <end position="27"/>
    </location>
</feature>
<dbReference type="PROSITE" id="PS51379">
    <property type="entry name" value="4FE4S_FER_2"/>
    <property type="match status" value="2"/>
</dbReference>
<keyword evidence="4" id="KW-0408">Iron</keyword>
<dbReference type="AlphaFoldDB" id="A0A024P570"/>
<dbReference type="InterPro" id="IPR009051">
    <property type="entry name" value="Helical_ferredxn"/>
</dbReference>
<keyword evidence="5" id="KW-0411">Iron-sulfur</keyword>
<dbReference type="Pfam" id="PF02754">
    <property type="entry name" value="CCG"/>
    <property type="match status" value="2"/>
</dbReference>
<dbReference type="InterPro" id="IPR004017">
    <property type="entry name" value="Cys_rich_dom"/>
</dbReference>
<evidence type="ECO:0000256" key="3">
    <source>
        <dbReference type="ARBA" id="ARBA00023002"/>
    </source>
</evidence>
<feature type="domain" description="4Fe-4S ferredoxin-type" evidence="7">
    <location>
        <begin position="273"/>
        <end position="303"/>
    </location>
</feature>
<dbReference type="GO" id="GO:0016491">
    <property type="term" value="F:oxidoreductase activity"/>
    <property type="evidence" value="ECO:0007669"/>
    <property type="project" value="UniProtKB-KW"/>
</dbReference>
<dbReference type="GO" id="GO:0005886">
    <property type="term" value="C:plasma membrane"/>
    <property type="evidence" value="ECO:0007669"/>
    <property type="project" value="TreeGrafter"/>
</dbReference>
<name>A0A024P570_9BACI</name>
<dbReference type="Gene3D" id="1.20.950.20">
    <property type="entry name" value="Transmembrane di-heme cytochromes, Chain C"/>
    <property type="match status" value="1"/>
</dbReference>
<feature type="transmembrane region" description="Helical" evidence="6">
    <location>
        <begin position="191"/>
        <end position="219"/>
    </location>
</feature>
<dbReference type="InterPro" id="IPR051460">
    <property type="entry name" value="HdrC_iron-sulfur_subunit"/>
</dbReference>
<keyword evidence="1" id="KW-0004">4Fe-4S</keyword>
<keyword evidence="2" id="KW-0479">Metal-binding</keyword>
<feature type="transmembrane region" description="Helical" evidence="6">
    <location>
        <begin position="71"/>
        <end position="92"/>
    </location>
</feature>
<evidence type="ECO:0000259" key="7">
    <source>
        <dbReference type="PROSITE" id="PS51379"/>
    </source>
</evidence>
<gene>
    <name evidence="8" type="ORF">BN983_01351</name>
</gene>
<dbReference type="InterPro" id="IPR017896">
    <property type="entry name" value="4Fe4S_Fe-S-bd"/>
</dbReference>
<keyword evidence="3" id="KW-0560">Oxidoreductase</keyword>
<evidence type="ECO:0000256" key="2">
    <source>
        <dbReference type="ARBA" id="ARBA00022723"/>
    </source>
</evidence>
<keyword evidence="6" id="KW-0812">Transmembrane</keyword>
<reference evidence="8 9" key="2">
    <citation type="submission" date="2014-05" db="EMBL/GenBank/DDBJ databases">
        <title>Draft genome sequence of Halobacillus karajensis HK-03.</title>
        <authorList>
            <person name="Khelaifia S."/>
            <person name="Croce O."/>
            <person name="Lagier J.C."/>
            <person name="Raoult D."/>
        </authorList>
    </citation>
    <scope>NUCLEOTIDE SEQUENCE [LARGE SCALE GENOMIC DNA]</scope>
    <source>
        <strain evidence="8 9">HD-03</strain>
    </source>
</reference>
<organism evidence="8 9">
    <name type="scientific">Halobacillus karajensis</name>
    <dbReference type="NCBI Taxonomy" id="195088"/>
    <lineage>
        <taxon>Bacteria</taxon>
        <taxon>Bacillati</taxon>
        <taxon>Bacillota</taxon>
        <taxon>Bacilli</taxon>
        <taxon>Bacillales</taxon>
        <taxon>Bacillaceae</taxon>
        <taxon>Halobacillus</taxon>
    </lineage>
</organism>
<keyword evidence="6" id="KW-0472">Membrane</keyword>
<evidence type="ECO:0000256" key="4">
    <source>
        <dbReference type="ARBA" id="ARBA00023004"/>
    </source>
</evidence>
<dbReference type="PROSITE" id="PS00198">
    <property type="entry name" value="4FE4S_FER_1"/>
    <property type="match status" value="2"/>
</dbReference>
<dbReference type="PANTHER" id="PTHR43255:SF1">
    <property type="entry name" value="IRON-SULFUR-BINDING OXIDOREDUCTASE FADF-RELATED"/>
    <property type="match status" value="1"/>
</dbReference>
<reference evidence="9" key="1">
    <citation type="submission" date="2014-03" db="EMBL/GenBank/DDBJ databases">
        <authorList>
            <person name="Urmite Genomes U."/>
        </authorList>
    </citation>
    <scope>NUCLEOTIDE SEQUENCE [LARGE SCALE GENOMIC DNA]</scope>
    <source>
        <strain evidence="9">HD-03</strain>
    </source>
</reference>
<feature type="transmembrane region" description="Helical" evidence="6">
    <location>
        <begin position="112"/>
        <end position="130"/>
    </location>
</feature>
<dbReference type="SUPFAM" id="SSF46548">
    <property type="entry name" value="alpha-helical ferredoxin"/>
    <property type="match status" value="1"/>
</dbReference>
<dbReference type="PANTHER" id="PTHR43255">
    <property type="entry name" value="IRON-SULFUR-BINDING OXIDOREDUCTASE FADF-RELATED-RELATED"/>
    <property type="match status" value="1"/>
</dbReference>
<dbReference type="GO" id="GO:0051539">
    <property type="term" value="F:4 iron, 4 sulfur cluster binding"/>
    <property type="evidence" value="ECO:0007669"/>
    <property type="project" value="UniProtKB-KW"/>
</dbReference>
<proteinExistence type="predicted"/>
<dbReference type="SUPFAM" id="SSF103501">
    <property type="entry name" value="Respiratory nitrate reductase 1 gamma chain"/>
    <property type="match status" value="1"/>
</dbReference>
<dbReference type="GO" id="GO:0046872">
    <property type="term" value="F:metal ion binding"/>
    <property type="evidence" value="ECO:0007669"/>
    <property type="project" value="UniProtKB-KW"/>
</dbReference>
<keyword evidence="6" id="KW-1133">Transmembrane helix</keyword>
<feature type="transmembrane region" description="Helical" evidence="6">
    <location>
        <begin position="150"/>
        <end position="171"/>
    </location>
</feature>